<sequence length="74" mass="8581">MIRRQIGARLKELRQKLGLSQEKFALEIGLDRTYIASIELGKRNVSCVNLQKIWQGLGVSPKEFFDSKIFEEKK</sequence>
<keyword evidence="3" id="KW-0804">Transcription</keyword>
<dbReference type="SMART" id="SM00530">
    <property type="entry name" value="HTH_XRE"/>
    <property type="match status" value="1"/>
</dbReference>
<evidence type="ECO:0000313" key="6">
    <source>
        <dbReference type="Proteomes" id="UP000823631"/>
    </source>
</evidence>
<proteinExistence type="predicted"/>
<dbReference type="InterPro" id="IPR050807">
    <property type="entry name" value="TransReg_Diox_bact_type"/>
</dbReference>
<dbReference type="Proteomes" id="UP000823631">
    <property type="component" value="Unassembled WGS sequence"/>
</dbReference>
<evidence type="ECO:0000313" key="5">
    <source>
        <dbReference type="EMBL" id="MBO8415787.1"/>
    </source>
</evidence>
<accession>A0A9D9DBF2</accession>
<dbReference type="InterPro" id="IPR001387">
    <property type="entry name" value="Cro/C1-type_HTH"/>
</dbReference>
<organism evidence="5 6">
    <name type="scientific">Candidatus Avisuccinivibrio stercorigallinarum</name>
    <dbReference type="NCBI Taxonomy" id="2840704"/>
    <lineage>
        <taxon>Bacteria</taxon>
        <taxon>Pseudomonadati</taxon>
        <taxon>Pseudomonadota</taxon>
        <taxon>Gammaproteobacteria</taxon>
        <taxon>Aeromonadales</taxon>
        <taxon>Succinivibrionaceae</taxon>
        <taxon>Succinivibrionaceae incertae sedis</taxon>
        <taxon>Candidatus Avisuccinivibrio</taxon>
    </lineage>
</organism>
<dbReference type="GO" id="GO:0003677">
    <property type="term" value="F:DNA binding"/>
    <property type="evidence" value="ECO:0007669"/>
    <property type="project" value="UniProtKB-KW"/>
</dbReference>
<dbReference type="Gene3D" id="1.10.260.40">
    <property type="entry name" value="lambda repressor-like DNA-binding domains"/>
    <property type="match status" value="1"/>
</dbReference>
<reference evidence="5" key="2">
    <citation type="journal article" date="2021" name="PeerJ">
        <title>Extensive microbial diversity within the chicken gut microbiome revealed by metagenomics and culture.</title>
        <authorList>
            <person name="Gilroy R."/>
            <person name="Ravi A."/>
            <person name="Getino M."/>
            <person name="Pursley I."/>
            <person name="Horton D.L."/>
            <person name="Alikhan N.F."/>
            <person name="Baker D."/>
            <person name="Gharbi K."/>
            <person name="Hall N."/>
            <person name="Watson M."/>
            <person name="Adriaenssens E.M."/>
            <person name="Foster-Nyarko E."/>
            <person name="Jarju S."/>
            <person name="Secka A."/>
            <person name="Antonio M."/>
            <person name="Oren A."/>
            <person name="Chaudhuri R.R."/>
            <person name="La Ragione R."/>
            <person name="Hildebrand F."/>
            <person name="Pallen M.J."/>
        </authorList>
    </citation>
    <scope>NUCLEOTIDE SEQUENCE</scope>
    <source>
        <strain evidence="5">17213</strain>
    </source>
</reference>
<dbReference type="PANTHER" id="PTHR46797">
    <property type="entry name" value="HTH-TYPE TRANSCRIPTIONAL REGULATOR"/>
    <property type="match status" value="1"/>
</dbReference>
<keyword evidence="1" id="KW-0805">Transcription regulation</keyword>
<name>A0A9D9DBF2_9GAMM</name>
<evidence type="ECO:0000256" key="1">
    <source>
        <dbReference type="ARBA" id="ARBA00023015"/>
    </source>
</evidence>
<dbReference type="PROSITE" id="PS50943">
    <property type="entry name" value="HTH_CROC1"/>
    <property type="match status" value="1"/>
</dbReference>
<gene>
    <name evidence="5" type="ORF">IAB19_05360</name>
</gene>
<dbReference type="CDD" id="cd00093">
    <property type="entry name" value="HTH_XRE"/>
    <property type="match status" value="1"/>
</dbReference>
<dbReference type="GO" id="GO:0003700">
    <property type="term" value="F:DNA-binding transcription factor activity"/>
    <property type="evidence" value="ECO:0007669"/>
    <property type="project" value="TreeGrafter"/>
</dbReference>
<reference evidence="5" key="1">
    <citation type="submission" date="2020-10" db="EMBL/GenBank/DDBJ databases">
        <authorList>
            <person name="Gilroy R."/>
        </authorList>
    </citation>
    <scope>NUCLEOTIDE SEQUENCE</scope>
    <source>
        <strain evidence="5">17213</strain>
    </source>
</reference>
<dbReference type="EMBL" id="JADINH010000113">
    <property type="protein sequence ID" value="MBO8415787.1"/>
    <property type="molecule type" value="Genomic_DNA"/>
</dbReference>
<keyword evidence="2" id="KW-0238">DNA-binding</keyword>
<comment type="caution">
    <text evidence="5">The sequence shown here is derived from an EMBL/GenBank/DDBJ whole genome shotgun (WGS) entry which is preliminary data.</text>
</comment>
<evidence type="ECO:0000256" key="3">
    <source>
        <dbReference type="ARBA" id="ARBA00023163"/>
    </source>
</evidence>
<feature type="domain" description="HTH cro/C1-type" evidence="4">
    <location>
        <begin position="10"/>
        <end position="64"/>
    </location>
</feature>
<protein>
    <submittedName>
        <fullName evidence="5">Helix-turn-helix transcriptional regulator</fullName>
    </submittedName>
</protein>
<dbReference type="AlphaFoldDB" id="A0A9D9DBF2"/>
<evidence type="ECO:0000259" key="4">
    <source>
        <dbReference type="PROSITE" id="PS50943"/>
    </source>
</evidence>
<evidence type="ECO:0000256" key="2">
    <source>
        <dbReference type="ARBA" id="ARBA00023125"/>
    </source>
</evidence>
<dbReference type="GO" id="GO:0005829">
    <property type="term" value="C:cytosol"/>
    <property type="evidence" value="ECO:0007669"/>
    <property type="project" value="TreeGrafter"/>
</dbReference>
<dbReference type="Pfam" id="PF01381">
    <property type="entry name" value="HTH_3"/>
    <property type="match status" value="1"/>
</dbReference>
<dbReference type="SUPFAM" id="SSF47413">
    <property type="entry name" value="lambda repressor-like DNA-binding domains"/>
    <property type="match status" value="1"/>
</dbReference>
<dbReference type="PANTHER" id="PTHR46797:SF23">
    <property type="entry name" value="HTH-TYPE TRANSCRIPTIONAL REGULATOR SUTR"/>
    <property type="match status" value="1"/>
</dbReference>
<dbReference type="InterPro" id="IPR010982">
    <property type="entry name" value="Lambda_DNA-bd_dom_sf"/>
</dbReference>